<accession>A0A8J7MCY6</accession>
<dbReference type="GO" id="GO:0004065">
    <property type="term" value="F:arylsulfatase activity"/>
    <property type="evidence" value="ECO:0007669"/>
    <property type="project" value="TreeGrafter"/>
</dbReference>
<evidence type="ECO:0000259" key="5">
    <source>
        <dbReference type="Pfam" id="PF00884"/>
    </source>
</evidence>
<evidence type="ECO:0000256" key="3">
    <source>
        <dbReference type="SAM" id="MobiDB-lite"/>
    </source>
</evidence>
<gene>
    <name evidence="6" type="ORF">JIN82_06925</name>
</gene>
<keyword evidence="7" id="KW-1185">Reference proteome</keyword>
<dbReference type="Pfam" id="PF00884">
    <property type="entry name" value="Sulfatase"/>
    <property type="match status" value="1"/>
</dbReference>
<evidence type="ECO:0000313" key="7">
    <source>
        <dbReference type="Proteomes" id="UP000624703"/>
    </source>
</evidence>
<dbReference type="Gene3D" id="3.40.720.10">
    <property type="entry name" value="Alkaline Phosphatase, subunit A"/>
    <property type="match status" value="1"/>
</dbReference>
<keyword evidence="4" id="KW-0732">Signal</keyword>
<protein>
    <submittedName>
        <fullName evidence="6">Sulfatase-like hydrolase/transferase</fullName>
    </submittedName>
</protein>
<evidence type="ECO:0000313" key="6">
    <source>
        <dbReference type="EMBL" id="MBK1790887.1"/>
    </source>
</evidence>
<dbReference type="PANTHER" id="PTHR42693">
    <property type="entry name" value="ARYLSULFATASE FAMILY MEMBER"/>
    <property type="match status" value="1"/>
</dbReference>
<dbReference type="EMBL" id="JAENIM010000034">
    <property type="protein sequence ID" value="MBK1790887.1"/>
    <property type="molecule type" value="Genomic_DNA"/>
</dbReference>
<dbReference type="AlphaFoldDB" id="A0A8J7MCY6"/>
<dbReference type="Proteomes" id="UP000624703">
    <property type="component" value="Unassembled WGS sequence"/>
</dbReference>
<dbReference type="RefSeq" id="WP_200310908.1">
    <property type="nucleotide sequence ID" value="NZ_JAENIM010000034.1"/>
</dbReference>
<dbReference type="InterPro" id="IPR050738">
    <property type="entry name" value="Sulfatase"/>
</dbReference>
<dbReference type="SUPFAM" id="SSF53649">
    <property type="entry name" value="Alkaline phosphatase-like"/>
    <property type="match status" value="1"/>
</dbReference>
<keyword evidence="2 6" id="KW-0378">Hydrolase</keyword>
<comment type="similarity">
    <text evidence="1">Belongs to the sulfatase family.</text>
</comment>
<dbReference type="PANTHER" id="PTHR42693:SF53">
    <property type="entry name" value="ENDO-4-O-SULFATASE"/>
    <property type="match status" value="1"/>
</dbReference>
<dbReference type="Gene3D" id="3.30.1120.10">
    <property type="match status" value="1"/>
</dbReference>
<dbReference type="InterPro" id="IPR017850">
    <property type="entry name" value="Alkaline_phosphatase_core_sf"/>
</dbReference>
<sequence>MKPTRYRTLKTARQLATALALSSLPVLSASTSAAAEKPNFIWIVADDLGYGDTGFNGSTEIPTPNIDRIANDGVNMTCAYVSAPVCGPSRAGYHTGRYQQSFGHEGNVGGSDKNNGTPTDVIMIQEYLQTLGYHTGLMGKWHDGKAQKFFPYNRGFDEFFGFNNGASSYWIKNNPKKMLLRNDQPVESENEYLTDAIGREAVDFINRNHDKPFFLEVAFNAPHAPMSAKDEDLELFKDLGHRQTIAAMIHCMDVNIGKILDALETHNIADNTMVVVFSDNGGKLEHGGTNGHLRGEKAGTYEGGMRVPFAAKLTGTIPAGSKSDVPIISLDLFPTIALLAGGEIKDEWKLDGKNIIDVLSSKSQKPPHQTFFWRYGPSWAIRHGDMKLVRALTGEPIGLFNLAKDPSEKNNLIEQNPEVAETLRKQWNDTSREIGPPAWGRFKGKIERD</sequence>
<feature type="signal peptide" evidence="4">
    <location>
        <begin position="1"/>
        <end position="34"/>
    </location>
</feature>
<feature type="chain" id="PRO_5035207888" evidence="4">
    <location>
        <begin position="35"/>
        <end position="449"/>
    </location>
</feature>
<feature type="region of interest" description="Disordered" evidence="3">
    <location>
        <begin position="430"/>
        <end position="449"/>
    </location>
</feature>
<reference evidence="6" key="1">
    <citation type="submission" date="2021-01" db="EMBL/GenBank/DDBJ databases">
        <title>Modified the classification status of verrucomicrobia.</title>
        <authorList>
            <person name="Feng X."/>
        </authorList>
    </citation>
    <scope>NUCLEOTIDE SEQUENCE</scope>
    <source>
        <strain evidence="6">_KCTC 22039</strain>
    </source>
</reference>
<feature type="domain" description="Sulfatase N-terminal" evidence="5">
    <location>
        <begin position="38"/>
        <end position="341"/>
    </location>
</feature>
<evidence type="ECO:0000256" key="4">
    <source>
        <dbReference type="SAM" id="SignalP"/>
    </source>
</evidence>
<comment type="caution">
    <text evidence="6">The sequence shown here is derived from an EMBL/GenBank/DDBJ whole genome shotgun (WGS) entry which is preliminary data.</text>
</comment>
<evidence type="ECO:0000256" key="1">
    <source>
        <dbReference type="ARBA" id="ARBA00008779"/>
    </source>
</evidence>
<proteinExistence type="inferred from homology"/>
<evidence type="ECO:0000256" key="2">
    <source>
        <dbReference type="ARBA" id="ARBA00022801"/>
    </source>
</evidence>
<name>A0A8J7MCY6_9BACT</name>
<organism evidence="6 7">
    <name type="scientific">Persicirhabdus sediminis</name>
    <dbReference type="NCBI Taxonomy" id="454144"/>
    <lineage>
        <taxon>Bacteria</taxon>
        <taxon>Pseudomonadati</taxon>
        <taxon>Verrucomicrobiota</taxon>
        <taxon>Verrucomicrobiia</taxon>
        <taxon>Verrucomicrobiales</taxon>
        <taxon>Verrucomicrobiaceae</taxon>
        <taxon>Persicirhabdus</taxon>
    </lineage>
</organism>
<dbReference type="InterPro" id="IPR000917">
    <property type="entry name" value="Sulfatase_N"/>
</dbReference>